<evidence type="ECO:0000313" key="2">
    <source>
        <dbReference type="Proteomes" id="UP000240493"/>
    </source>
</evidence>
<dbReference type="OrthoDB" id="10328215at2759"/>
<dbReference type="AlphaFoldDB" id="A0A2T3ZI76"/>
<evidence type="ECO:0000313" key="1">
    <source>
        <dbReference type="EMBL" id="PTB44473.1"/>
    </source>
</evidence>
<reference evidence="1 2" key="1">
    <citation type="submission" date="2016-07" db="EMBL/GenBank/DDBJ databases">
        <title>Multiple horizontal gene transfer events from other fungi enriched the ability of initially mycotrophic Trichoderma (Ascomycota) to feed on dead plant biomass.</title>
        <authorList>
            <consortium name="DOE Joint Genome Institute"/>
            <person name="Aerts A."/>
            <person name="Atanasova L."/>
            <person name="Chenthamara K."/>
            <person name="Zhang J."/>
            <person name="Grujic M."/>
            <person name="Henrissat B."/>
            <person name="Kuo A."/>
            <person name="Salamov A."/>
            <person name="Lipzen A."/>
            <person name="Labutti K."/>
            <person name="Barry K."/>
            <person name="Miao Y."/>
            <person name="Rahimi M.J."/>
            <person name="Shen Q."/>
            <person name="Grigoriev I.V."/>
            <person name="Kubicek C.P."/>
            <person name="Druzhinina I.S."/>
        </authorList>
    </citation>
    <scope>NUCLEOTIDE SEQUENCE [LARGE SCALE GENOMIC DNA]</scope>
    <source>
        <strain evidence="1 2">CBS 433.97</strain>
    </source>
</reference>
<dbReference type="Proteomes" id="UP000240493">
    <property type="component" value="Unassembled WGS sequence"/>
</dbReference>
<sequence length="62" mass="7675">TQLCWGFNGYEGGYNHTDQYGVYRYGFVFYIQGRYFRAFNRLHYYHDCIVLTHLNSRFYLRI</sequence>
<accession>A0A2T3ZI76</accession>
<organism evidence="1 2">
    <name type="scientific">Trichoderma asperellum (strain ATCC 204424 / CBS 433.97 / NBRC 101777)</name>
    <dbReference type="NCBI Taxonomy" id="1042311"/>
    <lineage>
        <taxon>Eukaryota</taxon>
        <taxon>Fungi</taxon>
        <taxon>Dikarya</taxon>
        <taxon>Ascomycota</taxon>
        <taxon>Pezizomycotina</taxon>
        <taxon>Sordariomycetes</taxon>
        <taxon>Hypocreomycetidae</taxon>
        <taxon>Hypocreales</taxon>
        <taxon>Hypocreaceae</taxon>
        <taxon>Trichoderma</taxon>
    </lineage>
</organism>
<protein>
    <submittedName>
        <fullName evidence="1">Uncharacterized protein</fullName>
    </submittedName>
</protein>
<keyword evidence="2" id="KW-1185">Reference proteome</keyword>
<dbReference type="EMBL" id="KZ679258">
    <property type="protein sequence ID" value="PTB44473.1"/>
    <property type="molecule type" value="Genomic_DNA"/>
</dbReference>
<gene>
    <name evidence="1" type="ORF">M441DRAFT_133205</name>
</gene>
<proteinExistence type="predicted"/>
<feature type="non-terminal residue" evidence="1">
    <location>
        <position position="1"/>
    </location>
</feature>
<name>A0A2T3ZI76_TRIA4</name>